<accession>A0AA39DD20</accession>
<dbReference type="SUPFAM" id="SSF48264">
    <property type="entry name" value="Cytochrome P450"/>
    <property type="match status" value="1"/>
</dbReference>
<dbReference type="EMBL" id="JARBHA010000015">
    <property type="protein sequence ID" value="KAJ9680498.1"/>
    <property type="molecule type" value="Genomic_DNA"/>
</dbReference>
<evidence type="ECO:0000256" key="13">
    <source>
        <dbReference type="SAM" id="Phobius"/>
    </source>
</evidence>
<dbReference type="InterPro" id="IPR050665">
    <property type="entry name" value="Cytochrome_P450_Monooxygen"/>
</dbReference>
<dbReference type="InterPro" id="IPR036396">
    <property type="entry name" value="Cyt_P450_sf"/>
</dbReference>
<dbReference type="GO" id="GO:0004497">
    <property type="term" value="F:monooxygenase activity"/>
    <property type="evidence" value="ECO:0007669"/>
    <property type="project" value="UniProtKB-KW"/>
</dbReference>
<reference evidence="14 15" key="1">
    <citation type="journal article" date="2023" name="BMC Biotechnol.">
        <title>Vitis rotundifolia cv Carlos genome sequencing.</title>
        <authorList>
            <person name="Huff M."/>
            <person name="Hulse-Kemp A."/>
            <person name="Scheffler B."/>
            <person name="Youngblood R."/>
            <person name="Simpson S."/>
            <person name="Babiker E."/>
            <person name="Staton M."/>
        </authorList>
    </citation>
    <scope>NUCLEOTIDE SEQUENCE [LARGE SCALE GENOMIC DNA]</scope>
    <source>
        <tissue evidence="14">Leaf</tissue>
    </source>
</reference>
<sequence>MEATVVLTLKNFVVSVVLGGVVGLFLYIYKALVLNPRRLGSKLGKQGIRGPPPSLLFGNVSEMKRIQLQNQSTAPKDLHHHVWFSNLFPYLDQWRKEYGPIYMYSPGHMPVLLITDVEMVKEIGLCTSLNLGKPSYLSKDKKALLGQGILTSNGLIWAHQRKIIAPEFYLDKVKGMVSLMVDSTTSMLSSWESLIDGRGVVDIRVDDDLRCLSADIISRTCFGSSYSKGRQIFSKIRTLQEILSKGGLYIGFPGLSYIPTKSNREIWRLEKEIDSMILKVVKERIETTQEKDLLQMILDAAKTYGDDDKFSTNVAADKFIVDNCKNLYFAGHETTATTASWALVLLAAYPEWQARARAEVLETCRDGVPDADMLRRMKTLTMVVQETLRLYPPGTFVIREALQEMKIRDLVIPKSVSFRVPIPVLHQDPELWGPDAHQFNPERFSRGTAGACKNPQAHMPFGVGPRTCVGQHFAMIELKLILSLILSKFSFSPSPGYQHLAAFKLVIEPGNGVNLLMKRLTCNKSSELLLMK</sequence>
<evidence type="ECO:0008006" key="16">
    <source>
        <dbReference type="Google" id="ProtNLM"/>
    </source>
</evidence>
<evidence type="ECO:0000256" key="1">
    <source>
        <dbReference type="ARBA" id="ARBA00004167"/>
    </source>
</evidence>
<gene>
    <name evidence="14" type="ORF">PVL29_019734</name>
</gene>
<feature type="transmembrane region" description="Helical" evidence="13">
    <location>
        <begin position="12"/>
        <end position="29"/>
    </location>
</feature>
<protein>
    <recommendedName>
        <fullName evidence="16">Cytochrome P450 714C2</fullName>
    </recommendedName>
</protein>
<dbReference type="InterPro" id="IPR001128">
    <property type="entry name" value="Cyt_P450"/>
</dbReference>
<keyword evidence="4 13" id="KW-0812">Transmembrane</keyword>
<dbReference type="PRINTS" id="PR00463">
    <property type="entry name" value="EP450I"/>
</dbReference>
<dbReference type="PANTHER" id="PTHR24282">
    <property type="entry name" value="CYTOCHROME P450 FAMILY MEMBER"/>
    <property type="match status" value="1"/>
</dbReference>
<comment type="cofactor">
    <cofactor evidence="11">
        <name>heme</name>
        <dbReference type="ChEBI" id="CHEBI:30413"/>
    </cofactor>
</comment>
<proteinExistence type="inferred from homology"/>
<evidence type="ECO:0000313" key="14">
    <source>
        <dbReference type="EMBL" id="KAJ9680498.1"/>
    </source>
</evidence>
<evidence type="ECO:0000256" key="2">
    <source>
        <dbReference type="ARBA" id="ARBA00010617"/>
    </source>
</evidence>
<dbReference type="GO" id="GO:0020037">
    <property type="term" value="F:heme binding"/>
    <property type="evidence" value="ECO:0007669"/>
    <property type="project" value="InterPro"/>
</dbReference>
<comment type="similarity">
    <text evidence="2 12">Belongs to the cytochrome P450 family.</text>
</comment>
<name>A0AA39DD20_VITRO</name>
<keyword evidence="10 13" id="KW-0472">Membrane</keyword>
<dbReference type="GO" id="GO:0005506">
    <property type="term" value="F:iron ion binding"/>
    <property type="evidence" value="ECO:0007669"/>
    <property type="project" value="InterPro"/>
</dbReference>
<evidence type="ECO:0000256" key="6">
    <source>
        <dbReference type="ARBA" id="ARBA00022989"/>
    </source>
</evidence>
<dbReference type="Proteomes" id="UP001168098">
    <property type="component" value="Unassembled WGS sequence"/>
</dbReference>
<dbReference type="PRINTS" id="PR00385">
    <property type="entry name" value="P450"/>
</dbReference>
<evidence type="ECO:0000256" key="10">
    <source>
        <dbReference type="ARBA" id="ARBA00023136"/>
    </source>
</evidence>
<dbReference type="PANTHER" id="PTHR24282:SF26">
    <property type="entry name" value="CYTOCHROME P450"/>
    <property type="match status" value="1"/>
</dbReference>
<dbReference type="PROSITE" id="PS00086">
    <property type="entry name" value="CYTOCHROME_P450"/>
    <property type="match status" value="1"/>
</dbReference>
<keyword evidence="5 11" id="KW-0479">Metal-binding</keyword>
<dbReference type="Gene3D" id="1.10.630.10">
    <property type="entry name" value="Cytochrome P450"/>
    <property type="match status" value="1"/>
</dbReference>
<evidence type="ECO:0000256" key="3">
    <source>
        <dbReference type="ARBA" id="ARBA00022617"/>
    </source>
</evidence>
<evidence type="ECO:0000256" key="11">
    <source>
        <dbReference type="PIRSR" id="PIRSR602401-1"/>
    </source>
</evidence>
<evidence type="ECO:0000256" key="4">
    <source>
        <dbReference type="ARBA" id="ARBA00022692"/>
    </source>
</evidence>
<evidence type="ECO:0000256" key="9">
    <source>
        <dbReference type="ARBA" id="ARBA00023033"/>
    </source>
</evidence>
<organism evidence="14 15">
    <name type="scientific">Vitis rotundifolia</name>
    <name type="common">Muscadine grape</name>
    <dbReference type="NCBI Taxonomy" id="103349"/>
    <lineage>
        <taxon>Eukaryota</taxon>
        <taxon>Viridiplantae</taxon>
        <taxon>Streptophyta</taxon>
        <taxon>Embryophyta</taxon>
        <taxon>Tracheophyta</taxon>
        <taxon>Spermatophyta</taxon>
        <taxon>Magnoliopsida</taxon>
        <taxon>eudicotyledons</taxon>
        <taxon>Gunneridae</taxon>
        <taxon>Pentapetalae</taxon>
        <taxon>rosids</taxon>
        <taxon>Vitales</taxon>
        <taxon>Vitaceae</taxon>
        <taxon>Viteae</taxon>
        <taxon>Vitis</taxon>
    </lineage>
</organism>
<keyword evidence="9 12" id="KW-0503">Monooxygenase</keyword>
<evidence type="ECO:0000256" key="5">
    <source>
        <dbReference type="ARBA" id="ARBA00022723"/>
    </source>
</evidence>
<dbReference type="GO" id="GO:0016020">
    <property type="term" value="C:membrane"/>
    <property type="evidence" value="ECO:0007669"/>
    <property type="project" value="UniProtKB-SubCell"/>
</dbReference>
<feature type="binding site" description="axial binding residue" evidence="11">
    <location>
        <position position="468"/>
    </location>
    <ligand>
        <name>heme</name>
        <dbReference type="ChEBI" id="CHEBI:30413"/>
    </ligand>
    <ligandPart>
        <name>Fe</name>
        <dbReference type="ChEBI" id="CHEBI:18248"/>
    </ligandPart>
</feature>
<dbReference type="AlphaFoldDB" id="A0AA39DD20"/>
<keyword evidence="7 12" id="KW-0560">Oxidoreductase</keyword>
<dbReference type="GO" id="GO:0016705">
    <property type="term" value="F:oxidoreductase activity, acting on paired donors, with incorporation or reduction of molecular oxygen"/>
    <property type="evidence" value="ECO:0007669"/>
    <property type="project" value="InterPro"/>
</dbReference>
<keyword evidence="15" id="KW-1185">Reference proteome</keyword>
<evidence type="ECO:0000256" key="7">
    <source>
        <dbReference type="ARBA" id="ARBA00023002"/>
    </source>
</evidence>
<keyword evidence="8 11" id="KW-0408">Iron</keyword>
<dbReference type="Pfam" id="PF00067">
    <property type="entry name" value="p450"/>
    <property type="match status" value="1"/>
</dbReference>
<keyword evidence="6 13" id="KW-1133">Transmembrane helix</keyword>
<comment type="subcellular location">
    <subcellularLocation>
        <location evidence="1">Membrane</location>
        <topology evidence="1">Single-pass membrane protein</topology>
    </subcellularLocation>
</comment>
<evidence type="ECO:0000313" key="15">
    <source>
        <dbReference type="Proteomes" id="UP001168098"/>
    </source>
</evidence>
<evidence type="ECO:0000256" key="8">
    <source>
        <dbReference type="ARBA" id="ARBA00023004"/>
    </source>
</evidence>
<evidence type="ECO:0000256" key="12">
    <source>
        <dbReference type="RuleBase" id="RU000461"/>
    </source>
</evidence>
<dbReference type="InterPro" id="IPR017972">
    <property type="entry name" value="Cyt_P450_CS"/>
</dbReference>
<keyword evidence="3 11" id="KW-0349">Heme</keyword>
<dbReference type="InterPro" id="IPR002401">
    <property type="entry name" value="Cyt_P450_E_grp-I"/>
</dbReference>
<comment type="caution">
    <text evidence="14">The sequence shown here is derived from an EMBL/GenBank/DDBJ whole genome shotgun (WGS) entry which is preliminary data.</text>
</comment>